<dbReference type="Gene3D" id="3.40.50.300">
    <property type="entry name" value="P-loop containing nucleotide triphosphate hydrolases"/>
    <property type="match status" value="1"/>
</dbReference>
<sequence length="193" mass="21866">MSQGKLIIISSPSGGGKDAVINALLKIFPNSARLVTTTSRPPRPGNKEGVDYFFISKNEFEEKIKRGAFVEHNIYSENYYGIEKSRLAESLERNEIVFTQIEVNGKHNLDKNKIKHLSIYLLPESLNVLRARIERRGGLDDTQIAERLSIAKKEMSESIDYDYRVVNVQGKLEETVSKIADTIKQELAIDKKP</sequence>
<proteinExistence type="inferred from homology"/>
<dbReference type="Pfam" id="PF00625">
    <property type="entry name" value="Guanylate_kin"/>
    <property type="match status" value="1"/>
</dbReference>
<evidence type="ECO:0000256" key="5">
    <source>
        <dbReference type="ARBA" id="ARBA00016296"/>
    </source>
</evidence>
<accession>A0A1F6MRG0</accession>
<evidence type="ECO:0000256" key="7">
    <source>
        <dbReference type="ARBA" id="ARBA00022679"/>
    </source>
</evidence>
<evidence type="ECO:0000256" key="2">
    <source>
        <dbReference type="ARBA" id="ARBA00004496"/>
    </source>
</evidence>
<dbReference type="GO" id="GO:0004385">
    <property type="term" value="F:GMP kinase activity"/>
    <property type="evidence" value="ECO:0007669"/>
    <property type="project" value="UniProtKB-EC"/>
</dbReference>
<dbReference type="NCBIfam" id="TIGR03263">
    <property type="entry name" value="guanyl_kin"/>
    <property type="match status" value="1"/>
</dbReference>
<comment type="caution">
    <text evidence="14">The sequence shown here is derived from an EMBL/GenBank/DDBJ whole genome shotgun (WGS) entry which is preliminary data.</text>
</comment>
<dbReference type="SMART" id="SM00072">
    <property type="entry name" value="GuKc"/>
    <property type="match status" value="1"/>
</dbReference>
<keyword evidence="8" id="KW-0547">Nucleotide-binding</keyword>
<dbReference type="STRING" id="1798692.A3G00_02780"/>
<dbReference type="GO" id="GO:0005829">
    <property type="term" value="C:cytosol"/>
    <property type="evidence" value="ECO:0007669"/>
    <property type="project" value="TreeGrafter"/>
</dbReference>
<evidence type="ECO:0000256" key="10">
    <source>
        <dbReference type="ARBA" id="ARBA00022840"/>
    </source>
</evidence>
<keyword evidence="10" id="KW-0067">ATP-binding</keyword>
<comment type="catalytic activity">
    <reaction evidence="12">
        <text>GMP + ATP = GDP + ADP</text>
        <dbReference type="Rhea" id="RHEA:20780"/>
        <dbReference type="ChEBI" id="CHEBI:30616"/>
        <dbReference type="ChEBI" id="CHEBI:58115"/>
        <dbReference type="ChEBI" id="CHEBI:58189"/>
        <dbReference type="ChEBI" id="CHEBI:456216"/>
        <dbReference type="EC" id="2.7.4.8"/>
    </reaction>
</comment>
<evidence type="ECO:0000313" key="15">
    <source>
        <dbReference type="Proteomes" id="UP000178347"/>
    </source>
</evidence>
<dbReference type="EMBL" id="MFQN01000021">
    <property type="protein sequence ID" value="OGH74249.1"/>
    <property type="molecule type" value="Genomic_DNA"/>
</dbReference>
<evidence type="ECO:0000256" key="8">
    <source>
        <dbReference type="ARBA" id="ARBA00022741"/>
    </source>
</evidence>
<reference evidence="14 15" key="1">
    <citation type="journal article" date="2016" name="Nat. Commun.">
        <title>Thousands of microbial genomes shed light on interconnected biogeochemical processes in an aquifer system.</title>
        <authorList>
            <person name="Anantharaman K."/>
            <person name="Brown C.T."/>
            <person name="Hug L.A."/>
            <person name="Sharon I."/>
            <person name="Castelle C.J."/>
            <person name="Probst A.J."/>
            <person name="Thomas B.C."/>
            <person name="Singh A."/>
            <person name="Wilkins M.J."/>
            <person name="Karaoz U."/>
            <person name="Brodie E.L."/>
            <person name="Williams K.H."/>
            <person name="Hubbard S.S."/>
            <person name="Banfield J.F."/>
        </authorList>
    </citation>
    <scope>NUCLEOTIDE SEQUENCE [LARGE SCALE GENOMIC DNA]</scope>
</reference>
<dbReference type="CDD" id="cd00071">
    <property type="entry name" value="GMPK"/>
    <property type="match status" value="1"/>
</dbReference>
<evidence type="ECO:0000256" key="6">
    <source>
        <dbReference type="ARBA" id="ARBA00022490"/>
    </source>
</evidence>
<dbReference type="AlphaFoldDB" id="A0A1F6MRG0"/>
<evidence type="ECO:0000256" key="12">
    <source>
        <dbReference type="ARBA" id="ARBA00048594"/>
    </source>
</evidence>
<evidence type="ECO:0000256" key="11">
    <source>
        <dbReference type="ARBA" id="ARBA00030128"/>
    </source>
</evidence>
<dbReference type="PANTHER" id="PTHR23117">
    <property type="entry name" value="GUANYLATE KINASE-RELATED"/>
    <property type="match status" value="1"/>
</dbReference>
<dbReference type="PANTHER" id="PTHR23117:SF13">
    <property type="entry name" value="GUANYLATE KINASE"/>
    <property type="match status" value="1"/>
</dbReference>
<keyword evidence="6" id="KW-0963">Cytoplasm</keyword>
<keyword evidence="9 14" id="KW-0418">Kinase</keyword>
<dbReference type="InterPro" id="IPR008145">
    <property type="entry name" value="GK/Ca_channel_bsu"/>
</dbReference>
<organism evidence="14 15">
    <name type="scientific">Candidatus Magasanikbacteria bacterium RIFCSPLOWO2_12_FULL_43_12</name>
    <dbReference type="NCBI Taxonomy" id="1798692"/>
    <lineage>
        <taxon>Bacteria</taxon>
        <taxon>Candidatus Magasanikiibacteriota</taxon>
    </lineage>
</organism>
<evidence type="ECO:0000256" key="1">
    <source>
        <dbReference type="ARBA" id="ARBA00003531"/>
    </source>
</evidence>
<dbReference type="InterPro" id="IPR017665">
    <property type="entry name" value="Guanylate_kinase"/>
</dbReference>
<dbReference type="InterPro" id="IPR027417">
    <property type="entry name" value="P-loop_NTPase"/>
</dbReference>
<dbReference type="Proteomes" id="UP000178347">
    <property type="component" value="Unassembled WGS sequence"/>
</dbReference>
<gene>
    <name evidence="14" type="ORF">A3G00_02780</name>
</gene>
<evidence type="ECO:0000256" key="9">
    <source>
        <dbReference type="ARBA" id="ARBA00022777"/>
    </source>
</evidence>
<protein>
    <recommendedName>
        <fullName evidence="5">Guanylate kinase</fullName>
        <ecNumber evidence="4">2.7.4.8</ecNumber>
    </recommendedName>
    <alternativeName>
        <fullName evidence="11">GMP kinase</fullName>
    </alternativeName>
</protein>
<dbReference type="FunFam" id="3.30.63.10:FF:000005">
    <property type="entry name" value="Guanylate kinase"/>
    <property type="match status" value="1"/>
</dbReference>
<dbReference type="PROSITE" id="PS50052">
    <property type="entry name" value="GUANYLATE_KINASE_2"/>
    <property type="match status" value="1"/>
</dbReference>
<keyword evidence="7" id="KW-0808">Transferase</keyword>
<evidence type="ECO:0000256" key="3">
    <source>
        <dbReference type="ARBA" id="ARBA00005790"/>
    </source>
</evidence>
<name>A0A1F6MRG0_9BACT</name>
<dbReference type="GO" id="GO:0005524">
    <property type="term" value="F:ATP binding"/>
    <property type="evidence" value="ECO:0007669"/>
    <property type="project" value="UniProtKB-KW"/>
</dbReference>
<dbReference type="Gene3D" id="3.30.63.10">
    <property type="entry name" value="Guanylate Kinase phosphate binding domain"/>
    <property type="match status" value="1"/>
</dbReference>
<comment type="subcellular location">
    <subcellularLocation>
        <location evidence="2">Cytoplasm</location>
    </subcellularLocation>
</comment>
<dbReference type="InterPro" id="IPR008144">
    <property type="entry name" value="Guanylate_kin-like_dom"/>
</dbReference>
<feature type="domain" description="Guanylate kinase-like" evidence="13">
    <location>
        <begin position="4"/>
        <end position="184"/>
    </location>
</feature>
<evidence type="ECO:0000256" key="4">
    <source>
        <dbReference type="ARBA" id="ARBA00012961"/>
    </source>
</evidence>
<comment type="function">
    <text evidence="1">Essential for recycling GMP and indirectly, cGMP.</text>
</comment>
<comment type="similarity">
    <text evidence="3">Belongs to the guanylate kinase family.</text>
</comment>
<evidence type="ECO:0000259" key="13">
    <source>
        <dbReference type="PROSITE" id="PS50052"/>
    </source>
</evidence>
<dbReference type="SUPFAM" id="SSF52540">
    <property type="entry name" value="P-loop containing nucleoside triphosphate hydrolases"/>
    <property type="match status" value="1"/>
</dbReference>
<evidence type="ECO:0000313" key="14">
    <source>
        <dbReference type="EMBL" id="OGH74249.1"/>
    </source>
</evidence>
<dbReference type="EC" id="2.7.4.8" evidence="4"/>